<sequence length="567" mass="62740">MASINRELIETFMSITGSPETVALQTLEEHAGNLNEAVDAYFSEGDRNVMQDAPVTDTAPSNDLMDIDYPPHLEPRGPSSLLSATRGMNPFSLLDPTFRRALFDRPNVFDHSSEFMGSGRAPFVSHPREVREIPIDFRGGDDNSVSQPSHGPRVEDVTDIVNTEGPEIRGTVVIDEEDDDDIPGNLRSNQDLARPIVLDDSDDFGDDIEEEMIRAAIEASKRDAELQNDEGASQHDDTDTAHAVSLPARTAEQQRVQREHGLRTGASGASSGRLVDEDEVVIIGETDRRHKREAGSSSIRDVVDVEEQPLVRHRSRDVSSGSVEVSPVASPPRPAADSQPQLNGSAFTSSEWGGISSEEHDEAVMLEAAMFGGVPERGYRIPYAPHQMMRPRVGPAWTAPRPPSPSLVAQRAIREQQDDEYLASLQADREKELKAMAEENAAREAALEEQKRKEEAAQRKLQEEQELERQLAAKQASLPEEPALDDENAITLLVRMPDGSRHGRRFRKSDKLQSLFDFIDVGRVLKPGTYRLVRPYPRKAFSDGESSMSLSELGLTSKQEALFLELI</sequence>
<keyword evidence="5" id="KW-1185">Reference proteome</keyword>
<dbReference type="Gene3D" id="3.10.20.90">
    <property type="entry name" value="Phosphatidylinositol 3-kinase Catalytic Subunit, Chain A, domain 1"/>
    <property type="match status" value="1"/>
</dbReference>
<dbReference type="PANTHER" id="PTHR23322">
    <property type="entry name" value="FAS-ASSOCIATED PROTEIN"/>
    <property type="match status" value="1"/>
</dbReference>
<dbReference type="InterPro" id="IPR029071">
    <property type="entry name" value="Ubiquitin-like_domsf"/>
</dbReference>
<evidence type="ECO:0000259" key="3">
    <source>
        <dbReference type="PROSITE" id="PS50033"/>
    </source>
</evidence>
<dbReference type="SUPFAM" id="SSF46934">
    <property type="entry name" value="UBA-like"/>
    <property type="match status" value="1"/>
</dbReference>
<dbReference type="Pfam" id="PF14555">
    <property type="entry name" value="UBA_4"/>
    <property type="match status" value="1"/>
</dbReference>
<feature type="compositionally biased region" description="Basic and acidic residues" evidence="2">
    <location>
        <begin position="435"/>
        <end position="471"/>
    </location>
</feature>
<dbReference type="Pfam" id="PF00789">
    <property type="entry name" value="UBX"/>
    <property type="match status" value="1"/>
</dbReference>
<dbReference type="CDD" id="cd01767">
    <property type="entry name" value="UBX"/>
    <property type="match status" value="1"/>
</dbReference>
<dbReference type="Gene3D" id="1.10.8.10">
    <property type="entry name" value="DNA helicase RuvA subunit, C-terminal domain"/>
    <property type="match status" value="1"/>
</dbReference>
<organism evidence="4 5">
    <name type="scientific">Saponaria officinalis</name>
    <name type="common">Common soapwort</name>
    <name type="synonym">Lychnis saponaria</name>
    <dbReference type="NCBI Taxonomy" id="3572"/>
    <lineage>
        <taxon>Eukaryota</taxon>
        <taxon>Viridiplantae</taxon>
        <taxon>Streptophyta</taxon>
        <taxon>Embryophyta</taxon>
        <taxon>Tracheophyta</taxon>
        <taxon>Spermatophyta</taxon>
        <taxon>Magnoliopsida</taxon>
        <taxon>eudicotyledons</taxon>
        <taxon>Gunneridae</taxon>
        <taxon>Pentapetalae</taxon>
        <taxon>Caryophyllales</taxon>
        <taxon>Caryophyllaceae</taxon>
        <taxon>Caryophylleae</taxon>
        <taxon>Saponaria</taxon>
    </lineage>
</organism>
<name>A0AAW1KA57_SAPOF</name>
<keyword evidence="1" id="KW-0833">Ubl conjugation pathway</keyword>
<dbReference type="PANTHER" id="PTHR23322:SF93">
    <property type="entry name" value="UBX DOMAIN-CONTAINING PROTEIN 8"/>
    <property type="match status" value="1"/>
</dbReference>
<dbReference type="SUPFAM" id="SSF54236">
    <property type="entry name" value="Ubiquitin-like"/>
    <property type="match status" value="1"/>
</dbReference>
<feature type="compositionally biased region" description="Polar residues" evidence="2">
    <location>
        <begin position="339"/>
        <end position="351"/>
    </location>
</feature>
<evidence type="ECO:0000313" key="4">
    <source>
        <dbReference type="EMBL" id="KAK9716514.1"/>
    </source>
</evidence>
<protein>
    <recommendedName>
        <fullName evidence="3">UBX domain-containing protein</fullName>
    </recommendedName>
</protein>
<feature type="region of interest" description="Disordered" evidence="2">
    <location>
        <begin position="435"/>
        <end position="484"/>
    </location>
</feature>
<feature type="region of interest" description="Disordered" evidence="2">
    <location>
        <begin position="136"/>
        <end position="155"/>
    </location>
</feature>
<reference evidence="4" key="1">
    <citation type="submission" date="2024-03" db="EMBL/GenBank/DDBJ databases">
        <title>WGS assembly of Saponaria officinalis var. Norfolk2.</title>
        <authorList>
            <person name="Jenkins J."/>
            <person name="Shu S."/>
            <person name="Grimwood J."/>
            <person name="Barry K."/>
            <person name="Goodstein D."/>
            <person name="Schmutz J."/>
            <person name="Leebens-Mack J."/>
            <person name="Osbourn A."/>
        </authorList>
    </citation>
    <scope>NUCLEOTIDE SEQUENCE [LARGE SCALE GENOMIC DNA]</scope>
    <source>
        <strain evidence="4">JIC</strain>
    </source>
</reference>
<gene>
    <name evidence="4" type="ORF">RND81_06G238500</name>
</gene>
<evidence type="ECO:0000256" key="1">
    <source>
        <dbReference type="ARBA" id="ARBA00022786"/>
    </source>
</evidence>
<dbReference type="EMBL" id="JBDFQZ010000006">
    <property type="protein sequence ID" value="KAK9716514.1"/>
    <property type="molecule type" value="Genomic_DNA"/>
</dbReference>
<feature type="compositionally biased region" description="Low complexity" evidence="2">
    <location>
        <begin position="318"/>
        <end position="328"/>
    </location>
</feature>
<dbReference type="CDD" id="cd14351">
    <property type="entry name" value="UBA_Ubx1_like"/>
    <property type="match status" value="1"/>
</dbReference>
<feature type="region of interest" description="Disordered" evidence="2">
    <location>
        <begin position="221"/>
        <end position="240"/>
    </location>
</feature>
<dbReference type="GO" id="GO:0043130">
    <property type="term" value="F:ubiquitin binding"/>
    <property type="evidence" value="ECO:0007669"/>
    <property type="project" value="TreeGrafter"/>
</dbReference>
<accession>A0AAW1KA57</accession>
<feature type="region of interest" description="Disordered" evidence="2">
    <location>
        <begin position="286"/>
        <end position="351"/>
    </location>
</feature>
<evidence type="ECO:0000256" key="2">
    <source>
        <dbReference type="SAM" id="MobiDB-lite"/>
    </source>
</evidence>
<dbReference type="AlphaFoldDB" id="A0AAW1KA57"/>
<dbReference type="InterPro" id="IPR001012">
    <property type="entry name" value="UBX_dom"/>
</dbReference>
<feature type="domain" description="UBX" evidence="3">
    <location>
        <begin position="485"/>
        <end position="563"/>
    </location>
</feature>
<dbReference type="InterPro" id="IPR050730">
    <property type="entry name" value="UBX_domain-protein"/>
</dbReference>
<dbReference type="Proteomes" id="UP001443914">
    <property type="component" value="Unassembled WGS sequence"/>
</dbReference>
<dbReference type="SMART" id="SM00166">
    <property type="entry name" value="UBX"/>
    <property type="match status" value="1"/>
</dbReference>
<evidence type="ECO:0000313" key="5">
    <source>
        <dbReference type="Proteomes" id="UP001443914"/>
    </source>
</evidence>
<comment type="caution">
    <text evidence="4">The sequence shown here is derived from an EMBL/GenBank/DDBJ whole genome shotgun (WGS) entry which is preliminary data.</text>
</comment>
<dbReference type="InterPro" id="IPR009060">
    <property type="entry name" value="UBA-like_sf"/>
</dbReference>
<proteinExistence type="predicted"/>
<dbReference type="PROSITE" id="PS50033">
    <property type="entry name" value="UBX"/>
    <property type="match status" value="1"/>
</dbReference>
<feature type="region of interest" description="Disordered" evidence="2">
    <location>
        <begin position="248"/>
        <end position="273"/>
    </location>
</feature>